<evidence type="ECO:0000313" key="2">
    <source>
        <dbReference type="EMBL" id="CAH6261173.1"/>
    </source>
</evidence>
<dbReference type="AlphaFoldDB" id="A0A9P0YDQ0"/>
<dbReference type="InterPro" id="IPR007842">
    <property type="entry name" value="HEPN_dom"/>
</dbReference>
<name>A0A9P0YDQ0_KLEVA</name>
<accession>A0A9P0YDQ0</accession>
<sequence length="138" mass="15950">MNKNDLESLSAIRFNEAKCLLDNGFYHGAYYLCGYSVECALKACIAKTFQQHEFPNKKIVMDSYTHDLSQLLKIANLHQTLQNDLRSDSSLEINWTVVKDWSEQFRYENNISQAMAEQLRDAVGDQNSGVLKWVKAHW</sequence>
<feature type="domain" description="HEPN" evidence="1">
    <location>
        <begin position="14"/>
        <end position="112"/>
    </location>
</feature>
<organism evidence="2 3">
    <name type="scientific">Klebsiella variicola</name>
    <dbReference type="NCBI Taxonomy" id="244366"/>
    <lineage>
        <taxon>Bacteria</taxon>
        <taxon>Pseudomonadati</taxon>
        <taxon>Pseudomonadota</taxon>
        <taxon>Gammaproteobacteria</taxon>
        <taxon>Enterobacterales</taxon>
        <taxon>Enterobacteriaceae</taxon>
        <taxon>Klebsiella/Raoultella group</taxon>
        <taxon>Klebsiella</taxon>
        <taxon>Klebsiella pneumoniae complex</taxon>
    </lineage>
</organism>
<evidence type="ECO:0000259" key="1">
    <source>
        <dbReference type="Pfam" id="PF05168"/>
    </source>
</evidence>
<proteinExistence type="predicted"/>
<dbReference type="RefSeq" id="WP_117047546.1">
    <property type="nucleotide sequence ID" value="NZ_OW969750.1"/>
</dbReference>
<dbReference type="Gene3D" id="1.20.120.330">
    <property type="entry name" value="Nucleotidyltransferases domain 2"/>
    <property type="match status" value="1"/>
</dbReference>
<reference evidence="2" key="1">
    <citation type="submission" date="2022-05" db="EMBL/GenBank/DDBJ databases">
        <authorList>
            <person name="Alioto T."/>
            <person name="Alioto T."/>
            <person name="Gomez Garrido J."/>
        </authorList>
    </citation>
    <scope>NUCLEOTIDE SEQUENCE</scope>
    <source>
        <strain evidence="2">0</strain>
        <plasmid evidence="2">P1</plasmid>
    </source>
</reference>
<geneLocation type="plasmid" evidence="2 3">
    <name>P1</name>
</geneLocation>
<keyword evidence="3" id="KW-1185">Reference proteome</keyword>
<gene>
    <name evidence="2" type="ORF">AN2335V1_4987</name>
</gene>
<protein>
    <recommendedName>
        <fullName evidence="1">HEPN domain-containing protein</fullName>
    </recommendedName>
</protein>
<dbReference type="SUPFAM" id="SSF81593">
    <property type="entry name" value="Nucleotidyltransferase substrate binding subunit/domain"/>
    <property type="match status" value="1"/>
</dbReference>
<keyword evidence="2" id="KW-0614">Plasmid</keyword>
<dbReference type="Pfam" id="PF05168">
    <property type="entry name" value="HEPN"/>
    <property type="match status" value="1"/>
</dbReference>
<dbReference type="Proteomes" id="UP000789617">
    <property type="component" value="Plasmid P1"/>
</dbReference>
<dbReference type="EMBL" id="OW969750">
    <property type="protein sequence ID" value="CAH6261173.1"/>
    <property type="molecule type" value="Genomic_DNA"/>
</dbReference>
<evidence type="ECO:0000313" key="3">
    <source>
        <dbReference type="Proteomes" id="UP000789617"/>
    </source>
</evidence>